<comment type="subcellular location">
    <subcellularLocation>
        <location evidence="1">Cytoplasm</location>
        <location evidence="1">Cytoskeleton</location>
        <location evidence="1">Spindle</location>
    </subcellularLocation>
</comment>
<feature type="domain" description="SHC SH2" evidence="6">
    <location>
        <begin position="13"/>
        <end position="242"/>
    </location>
</feature>
<gene>
    <name evidence="7" type="ORF">WA026_020262</name>
</gene>
<dbReference type="Pfam" id="PF23762">
    <property type="entry name" value="SHCBP_N"/>
    <property type="match status" value="1"/>
</dbReference>
<dbReference type="GO" id="GO:0007112">
    <property type="term" value="P:male meiosis cytokinesis"/>
    <property type="evidence" value="ECO:0007669"/>
    <property type="project" value="TreeGrafter"/>
</dbReference>
<dbReference type="Proteomes" id="UP001431783">
    <property type="component" value="Unassembled WGS sequence"/>
</dbReference>
<evidence type="ECO:0000259" key="5">
    <source>
        <dbReference type="Pfam" id="PF13229"/>
    </source>
</evidence>
<proteinExistence type="predicted"/>
<protein>
    <recommendedName>
        <fullName evidence="9">Right handed beta helix domain-containing protein</fullName>
    </recommendedName>
</protein>
<dbReference type="GO" id="GO:0007283">
    <property type="term" value="P:spermatogenesis"/>
    <property type="evidence" value="ECO:0007669"/>
    <property type="project" value="TreeGrafter"/>
</dbReference>
<dbReference type="PANTHER" id="PTHR14695:SF4">
    <property type="entry name" value="PROTEIN NESSUN DORMA"/>
    <property type="match status" value="1"/>
</dbReference>
<evidence type="ECO:0000313" key="7">
    <source>
        <dbReference type="EMBL" id="KAK9872909.1"/>
    </source>
</evidence>
<feature type="domain" description="Right handed beta helix" evidence="5">
    <location>
        <begin position="356"/>
        <end position="475"/>
    </location>
</feature>
<dbReference type="SUPFAM" id="SSF51126">
    <property type="entry name" value="Pectin lyase-like"/>
    <property type="match status" value="1"/>
</dbReference>
<keyword evidence="2" id="KW-0963">Cytoplasm</keyword>
<dbReference type="InterPro" id="IPR039448">
    <property type="entry name" value="Beta_helix"/>
</dbReference>
<evidence type="ECO:0000256" key="3">
    <source>
        <dbReference type="ARBA" id="ARBA00023212"/>
    </source>
</evidence>
<dbReference type="PANTHER" id="PTHR14695">
    <property type="entry name" value="SHC SH2-DOMAIN BINDING PROTEIN 1-RELATED"/>
    <property type="match status" value="1"/>
</dbReference>
<dbReference type="Gene3D" id="2.160.20.10">
    <property type="entry name" value="Single-stranded right-handed beta-helix, Pectin lyase-like"/>
    <property type="match status" value="1"/>
</dbReference>
<organism evidence="7 8">
    <name type="scientific">Henosepilachna vigintioctopunctata</name>
    <dbReference type="NCBI Taxonomy" id="420089"/>
    <lineage>
        <taxon>Eukaryota</taxon>
        <taxon>Metazoa</taxon>
        <taxon>Ecdysozoa</taxon>
        <taxon>Arthropoda</taxon>
        <taxon>Hexapoda</taxon>
        <taxon>Insecta</taxon>
        <taxon>Pterygota</taxon>
        <taxon>Neoptera</taxon>
        <taxon>Endopterygota</taxon>
        <taxon>Coleoptera</taxon>
        <taxon>Polyphaga</taxon>
        <taxon>Cucujiformia</taxon>
        <taxon>Coccinelloidea</taxon>
        <taxon>Coccinellidae</taxon>
        <taxon>Epilachninae</taxon>
        <taxon>Epilachnini</taxon>
        <taxon>Henosepilachna</taxon>
    </lineage>
</organism>
<accession>A0AAW1U0L4</accession>
<feature type="region of interest" description="Disordered" evidence="4">
    <location>
        <begin position="528"/>
        <end position="568"/>
    </location>
</feature>
<keyword evidence="3" id="KW-0206">Cytoskeleton</keyword>
<evidence type="ECO:0000256" key="4">
    <source>
        <dbReference type="SAM" id="MobiDB-lite"/>
    </source>
</evidence>
<dbReference type="Pfam" id="PF13229">
    <property type="entry name" value="Beta_helix"/>
    <property type="match status" value="1"/>
</dbReference>
<dbReference type="InterPro" id="IPR011050">
    <property type="entry name" value="Pectin_lyase_fold/virulence"/>
</dbReference>
<sequence length="568" mass="64654">MDQVYNFDKSLQQRLREYKDVLNSFEVLPACNISKTWGFYLELTLDPNGWQAIWKLSRATCETLEIPFPTIVLVFVLSINYSTLQALVRVIAVQDDDIHLPDKHFVPLIHLWPTKIQDKSVALNLYATANVIDMLRFFYTRLFMPWDLEDEDTTDWRTKHLQTRLRLFYDMNNGVIPKVTSNRINYLVTEARRLQSKKDIIQLDFNDEDDFDQNIIETLADINLSLCEIRCEMEILEDPLLRKALIKRQIQNVIEDDSKEDKIWLFHQSSPITNIISFLEKAKQLYPNEKINIQQNFSLTLEYGGSKDTYVLSEGKYEMNTIGALDFGGTLKGIGSCVDTVLVSNKEDIMLDFQHQSVVENLTIDASSSQCAAFVRRGKVTFSNCKIFGDGRSTTHQGIIVLGSGELELINCEILGFHTAIIGNSGSKITMKNTDVHNVNFGLKIYDKSCINAEKCTIRYCKDYAICVETENDSNTNTPTVGGFDVLNVIPEVKTKFISGGNNVKGDVLINYNYPMNAMEDLFSIRDPTISEGPSEEDMLTDEENQEATDDFEKTVVENSRNISPATV</sequence>
<evidence type="ECO:0000256" key="2">
    <source>
        <dbReference type="ARBA" id="ARBA00022490"/>
    </source>
</evidence>
<keyword evidence="8" id="KW-1185">Reference proteome</keyword>
<dbReference type="InterPro" id="IPR057508">
    <property type="entry name" value="SHCBP-like_N"/>
</dbReference>
<dbReference type="InterPro" id="IPR045140">
    <property type="entry name" value="SHCBP1-like"/>
</dbReference>
<evidence type="ECO:0000259" key="6">
    <source>
        <dbReference type="Pfam" id="PF23762"/>
    </source>
</evidence>
<evidence type="ECO:0000256" key="1">
    <source>
        <dbReference type="ARBA" id="ARBA00004186"/>
    </source>
</evidence>
<reference evidence="7 8" key="1">
    <citation type="submission" date="2023-03" db="EMBL/GenBank/DDBJ databases">
        <title>Genome insight into feeding habits of ladybird beetles.</title>
        <authorList>
            <person name="Li H.-S."/>
            <person name="Huang Y.-H."/>
            <person name="Pang H."/>
        </authorList>
    </citation>
    <scope>NUCLEOTIDE SEQUENCE [LARGE SCALE GENOMIC DNA]</scope>
    <source>
        <strain evidence="7">SYSU_2023b</strain>
        <tissue evidence="7">Whole body</tissue>
    </source>
</reference>
<comment type="caution">
    <text evidence="7">The sequence shown here is derived from an EMBL/GenBank/DDBJ whole genome shotgun (WGS) entry which is preliminary data.</text>
</comment>
<dbReference type="AlphaFoldDB" id="A0AAW1U0L4"/>
<name>A0AAW1U0L4_9CUCU</name>
<evidence type="ECO:0000313" key="8">
    <source>
        <dbReference type="Proteomes" id="UP001431783"/>
    </source>
</evidence>
<dbReference type="EMBL" id="JARQZJ010000014">
    <property type="protein sequence ID" value="KAK9872909.1"/>
    <property type="molecule type" value="Genomic_DNA"/>
</dbReference>
<feature type="compositionally biased region" description="Acidic residues" evidence="4">
    <location>
        <begin position="534"/>
        <end position="550"/>
    </location>
</feature>
<dbReference type="InterPro" id="IPR012334">
    <property type="entry name" value="Pectin_lyas_fold"/>
</dbReference>
<dbReference type="GO" id="GO:0005819">
    <property type="term" value="C:spindle"/>
    <property type="evidence" value="ECO:0007669"/>
    <property type="project" value="UniProtKB-SubCell"/>
</dbReference>
<feature type="compositionally biased region" description="Polar residues" evidence="4">
    <location>
        <begin position="557"/>
        <end position="568"/>
    </location>
</feature>
<evidence type="ECO:0008006" key="9">
    <source>
        <dbReference type="Google" id="ProtNLM"/>
    </source>
</evidence>